<comment type="caution">
    <text evidence="2">The sequence shown here is derived from an EMBL/GenBank/DDBJ whole genome shotgun (WGS) entry which is preliminary data.</text>
</comment>
<evidence type="ECO:0000256" key="1">
    <source>
        <dbReference type="SAM" id="Phobius"/>
    </source>
</evidence>
<keyword evidence="1" id="KW-0812">Transmembrane</keyword>
<keyword evidence="1" id="KW-0472">Membrane</keyword>
<accession>A0ABT3KMZ0</accession>
<organism evidence="2 3">
    <name type="scientific">Verminephrobacter aporrectodeae subsp. tuberculatae</name>
    <dbReference type="NCBI Taxonomy" id="1110392"/>
    <lineage>
        <taxon>Bacteria</taxon>
        <taxon>Pseudomonadati</taxon>
        <taxon>Pseudomonadota</taxon>
        <taxon>Betaproteobacteria</taxon>
        <taxon>Burkholderiales</taxon>
        <taxon>Comamonadaceae</taxon>
        <taxon>Verminephrobacter</taxon>
    </lineage>
</organism>
<reference evidence="3" key="1">
    <citation type="submission" date="2023-07" db="EMBL/GenBank/DDBJ databases">
        <title>Verminephrobacter genomes.</title>
        <authorList>
            <person name="Lund M.B."/>
        </authorList>
    </citation>
    <scope>NUCLEOTIDE SEQUENCE [LARGE SCALE GENOMIC DNA]</scope>
    <source>
        <strain evidence="3">AtM5-05</strain>
    </source>
</reference>
<name>A0ABT3KMZ0_9BURK</name>
<proteinExistence type="predicted"/>
<gene>
    <name evidence="2" type="ORF">D5039_00145</name>
</gene>
<keyword evidence="1" id="KW-1133">Transmembrane helix</keyword>
<evidence type="ECO:0000313" key="3">
    <source>
        <dbReference type="Proteomes" id="UP001208935"/>
    </source>
</evidence>
<feature type="transmembrane region" description="Helical" evidence="1">
    <location>
        <begin position="6"/>
        <end position="26"/>
    </location>
</feature>
<sequence>MMGLKSWIPSIIVVLGWAIVYQIQALQVRRKILREEIEKTRDVIIELGKTAARFHMNPYSVEDHMSITSLLTDIERRYSMFPKIAKARRRFLPNAVEVGKIEVDPKHLVGLRQAITGTHFDDSAALALPHSDSQFKDISSATRQMILVIDGVFVAALD</sequence>
<dbReference type="Proteomes" id="UP001208935">
    <property type="component" value="Unassembled WGS sequence"/>
</dbReference>
<protein>
    <submittedName>
        <fullName evidence="2">Uncharacterized protein</fullName>
    </submittedName>
</protein>
<evidence type="ECO:0000313" key="2">
    <source>
        <dbReference type="EMBL" id="MCW5319645.1"/>
    </source>
</evidence>
<keyword evidence="3" id="KW-1185">Reference proteome</keyword>
<dbReference type="EMBL" id="QZCW01000001">
    <property type="protein sequence ID" value="MCW5319645.1"/>
    <property type="molecule type" value="Genomic_DNA"/>
</dbReference>